<gene>
    <name evidence="1" type="ORF">LX15_000055</name>
</gene>
<reference evidence="1 2" key="1">
    <citation type="submission" date="2022-06" db="EMBL/GenBank/DDBJ databases">
        <title>Genomic Encyclopedia of Archaeal and Bacterial Type Strains, Phase II (KMG-II): from individual species to whole genera.</title>
        <authorList>
            <person name="Goeker M."/>
        </authorList>
    </citation>
    <scope>NUCLEOTIDE SEQUENCE [LARGE SCALE GENOMIC DNA]</scope>
    <source>
        <strain evidence="1 2">DSM 40477</strain>
    </source>
</reference>
<accession>A0ABT1HLI9</accession>
<dbReference type="Pfam" id="PF14430">
    <property type="entry name" value="Imm1"/>
    <property type="match status" value="1"/>
</dbReference>
<proteinExistence type="predicted"/>
<dbReference type="EMBL" id="JAMTCP010000001">
    <property type="protein sequence ID" value="MCP2256372.1"/>
    <property type="molecule type" value="Genomic_DNA"/>
</dbReference>
<dbReference type="InterPro" id="IPR025680">
    <property type="entry name" value="DddI"/>
</dbReference>
<dbReference type="Proteomes" id="UP001205311">
    <property type="component" value="Unassembled WGS sequence"/>
</dbReference>
<protein>
    <submittedName>
        <fullName evidence="1">Immunity protein Imm1</fullName>
    </submittedName>
</protein>
<sequence>MTNYSAHFHLQARRGGFSEAARTDEQLSHLFERLLEAGGVLDNPTLYVVERPRFGVAGVPDHGLKFDFDVAAGVGALGYFGPDFDVPSMSLSAPPIVGAPVLYQDRHSALEFPASAAIPLPKVREAVLEFRRSGGRRPMCVAWQPADGW</sequence>
<organism evidence="1 2">
    <name type="scientific">Streptoalloteichus tenebrarius (strain ATCC 17920 / DSM 40477 / JCM 4838 / CBS 697.72 / NBRC 16177 / NCIMB 11028 / NRRL B-12390 / A12253. 1 / ISP 5477)</name>
    <name type="common">Streptomyces tenebrarius</name>
    <dbReference type="NCBI Taxonomy" id="1933"/>
    <lineage>
        <taxon>Bacteria</taxon>
        <taxon>Bacillati</taxon>
        <taxon>Actinomycetota</taxon>
        <taxon>Actinomycetes</taxon>
        <taxon>Pseudonocardiales</taxon>
        <taxon>Pseudonocardiaceae</taxon>
        <taxon>Streptoalloteichus</taxon>
    </lineage>
</organism>
<evidence type="ECO:0000313" key="2">
    <source>
        <dbReference type="Proteomes" id="UP001205311"/>
    </source>
</evidence>
<keyword evidence="2" id="KW-1185">Reference proteome</keyword>
<name>A0ABT1HLI9_STRSD</name>
<comment type="caution">
    <text evidence="1">The sequence shown here is derived from an EMBL/GenBank/DDBJ whole genome shotgun (WGS) entry which is preliminary data.</text>
</comment>
<evidence type="ECO:0000313" key="1">
    <source>
        <dbReference type="EMBL" id="MCP2256372.1"/>
    </source>
</evidence>